<dbReference type="PRINTS" id="PR00111">
    <property type="entry name" value="ABHYDROLASE"/>
</dbReference>
<gene>
    <name evidence="2" type="ORF">V6N11_073693</name>
</gene>
<dbReference type="InterPro" id="IPR029058">
    <property type="entry name" value="AB_hydrolase_fold"/>
</dbReference>
<dbReference type="SUPFAM" id="SSF53474">
    <property type="entry name" value="alpha/beta-Hydrolases"/>
    <property type="match status" value="1"/>
</dbReference>
<dbReference type="PANTHER" id="PTHR43689">
    <property type="entry name" value="HYDROLASE"/>
    <property type="match status" value="1"/>
</dbReference>
<dbReference type="PANTHER" id="PTHR43689:SF14">
    <property type="entry name" value="LYSOPHOSPHOLIPASE BODYGUARD 4-RELATED"/>
    <property type="match status" value="1"/>
</dbReference>
<organism evidence="2 3">
    <name type="scientific">Hibiscus sabdariffa</name>
    <name type="common">roselle</name>
    <dbReference type="NCBI Taxonomy" id="183260"/>
    <lineage>
        <taxon>Eukaryota</taxon>
        <taxon>Viridiplantae</taxon>
        <taxon>Streptophyta</taxon>
        <taxon>Embryophyta</taxon>
        <taxon>Tracheophyta</taxon>
        <taxon>Spermatophyta</taxon>
        <taxon>Magnoliopsida</taxon>
        <taxon>eudicotyledons</taxon>
        <taxon>Gunneridae</taxon>
        <taxon>Pentapetalae</taxon>
        <taxon>rosids</taxon>
        <taxon>malvids</taxon>
        <taxon>Malvales</taxon>
        <taxon>Malvaceae</taxon>
        <taxon>Malvoideae</taxon>
        <taxon>Hibiscus</taxon>
    </lineage>
</organism>
<dbReference type="Gene3D" id="3.40.50.1820">
    <property type="entry name" value="alpha/beta hydrolase"/>
    <property type="match status" value="1"/>
</dbReference>
<keyword evidence="3" id="KW-1185">Reference proteome</keyword>
<comment type="caution">
    <text evidence="2">The sequence shown here is derived from an EMBL/GenBank/DDBJ whole genome shotgun (WGS) entry which is preliminary data.</text>
</comment>
<accession>A0ABR1ZDW5</accession>
<feature type="domain" description="AB hydrolase-1" evidence="1">
    <location>
        <begin position="140"/>
        <end position="399"/>
    </location>
</feature>
<evidence type="ECO:0000259" key="1">
    <source>
        <dbReference type="Pfam" id="PF00561"/>
    </source>
</evidence>
<reference evidence="2 3" key="1">
    <citation type="journal article" date="2024" name="G3 (Bethesda)">
        <title>Genome assembly of Hibiscus sabdariffa L. provides insights into metabolisms of medicinal natural products.</title>
        <authorList>
            <person name="Kim T."/>
        </authorList>
    </citation>
    <scope>NUCLEOTIDE SEQUENCE [LARGE SCALE GENOMIC DNA]</scope>
    <source>
        <strain evidence="2">TK-2024</strain>
        <tissue evidence="2">Old leaves</tissue>
    </source>
</reference>
<evidence type="ECO:0000313" key="2">
    <source>
        <dbReference type="EMBL" id="KAK8478596.1"/>
    </source>
</evidence>
<dbReference type="EMBL" id="JBBPBN010001335">
    <property type="protein sequence ID" value="KAK8478596.1"/>
    <property type="molecule type" value="Genomic_DNA"/>
</dbReference>
<proteinExistence type="predicted"/>
<name>A0ABR1ZDW5_9ROSI</name>
<dbReference type="Proteomes" id="UP001396334">
    <property type="component" value="Unassembled WGS sequence"/>
</dbReference>
<protein>
    <recommendedName>
        <fullName evidence="1">AB hydrolase-1 domain-containing protein</fullName>
    </recommendedName>
</protein>
<evidence type="ECO:0000313" key="3">
    <source>
        <dbReference type="Proteomes" id="UP001396334"/>
    </source>
</evidence>
<dbReference type="Pfam" id="PF00561">
    <property type="entry name" value="Abhydrolase_1"/>
    <property type="match status" value="1"/>
</dbReference>
<sequence>MKRKVLDIFTFLVFLFFDFVDVVLCVTYQLLDQFLEAKPFPCYCGNKEEMKELSETLVGRENVFREMGFLSFAGKLLEFGKKKERGGVINGGLGNRWSDCGCDSCVSWIKESNQRLHVVVTEFPQGNGEDEPRRETSQNVIFLHGFLSSSSFWTQTVFKHLSEPLKQQMYRLIAVDLLGFGKSPKPNESLYTLKDHVEMIEKSVIFPYELSSFHLVAHSMGCTIALALAAKYPMLVKSVTLVAPAYFSDAKDGTRSSMVLNTVARKTLWPPLAFGKSIMSWYEHLGRFSCFIICKNHTTWERIFMFFTKRRKVSFMVKDLTRHTHHSAWHNMHNVICGGSKFMDDYVEILVNAKVKVRVIHGDQDSTTPLQGSTNLKNKFPQVELNIVQNADHSSVILHRKRDFAKTLQHIWAASTYD</sequence>
<dbReference type="InterPro" id="IPR000073">
    <property type="entry name" value="AB_hydrolase_1"/>
</dbReference>